<dbReference type="Pfam" id="PF22486">
    <property type="entry name" value="MATH_2"/>
    <property type="match status" value="2"/>
</dbReference>
<evidence type="ECO:0000313" key="2">
    <source>
        <dbReference type="EMBL" id="KAK3220054.1"/>
    </source>
</evidence>
<organism evidence="2 3">
    <name type="scientific">Dipteronia sinensis</name>
    <dbReference type="NCBI Taxonomy" id="43782"/>
    <lineage>
        <taxon>Eukaryota</taxon>
        <taxon>Viridiplantae</taxon>
        <taxon>Streptophyta</taxon>
        <taxon>Embryophyta</taxon>
        <taxon>Tracheophyta</taxon>
        <taxon>Spermatophyta</taxon>
        <taxon>Magnoliopsida</taxon>
        <taxon>eudicotyledons</taxon>
        <taxon>Gunneridae</taxon>
        <taxon>Pentapetalae</taxon>
        <taxon>rosids</taxon>
        <taxon>malvids</taxon>
        <taxon>Sapindales</taxon>
        <taxon>Sapindaceae</taxon>
        <taxon>Hippocastanoideae</taxon>
        <taxon>Acereae</taxon>
        <taxon>Dipteronia</taxon>
    </lineage>
</organism>
<dbReference type="AlphaFoldDB" id="A0AAE0AMA2"/>
<dbReference type="EMBL" id="JANJYJ010000004">
    <property type="protein sequence ID" value="KAK3220054.1"/>
    <property type="molecule type" value="Genomic_DNA"/>
</dbReference>
<dbReference type="InterPro" id="IPR002083">
    <property type="entry name" value="MATH/TRAF_dom"/>
</dbReference>
<dbReference type="Proteomes" id="UP001281410">
    <property type="component" value="Unassembled WGS sequence"/>
</dbReference>
<dbReference type="SUPFAM" id="SSF49599">
    <property type="entry name" value="TRAF domain-like"/>
    <property type="match status" value="2"/>
</dbReference>
<dbReference type="Gene3D" id="2.60.210.10">
    <property type="entry name" value="Apoptosis, Tumor Necrosis Factor Receptor Associated Protein 2, Chain A"/>
    <property type="match status" value="2"/>
</dbReference>
<feature type="domain" description="MATH" evidence="1">
    <location>
        <begin position="168"/>
        <end position="294"/>
    </location>
</feature>
<dbReference type="SMART" id="SM00061">
    <property type="entry name" value="MATH"/>
    <property type="match status" value="2"/>
</dbReference>
<evidence type="ECO:0000259" key="1">
    <source>
        <dbReference type="PROSITE" id="PS50144"/>
    </source>
</evidence>
<protein>
    <recommendedName>
        <fullName evidence="1">MATH domain-containing protein</fullName>
    </recommendedName>
</protein>
<name>A0AAE0AMA2_9ROSI</name>
<dbReference type="CDD" id="cd00121">
    <property type="entry name" value="MATH"/>
    <property type="match status" value="2"/>
</dbReference>
<dbReference type="PROSITE" id="PS50144">
    <property type="entry name" value="MATH"/>
    <property type="match status" value="2"/>
</dbReference>
<dbReference type="InterPro" id="IPR008974">
    <property type="entry name" value="TRAF-like"/>
</dbReference>
<gene>
    <name evidence="2" type="ORF">Dsin_014024</name>
</gene>
<sequence>MATGAILLKGRNAPPSHCLFKIESFSLLSNSSIEKFCSGDFEAGDYEWKLWIYPTGDNKRNVKDHISFYLELVDTSSLPAGWEVNVVSNFFIYNHLQNKYLSNTEVVQTRYHSLNTIIGITKFIDLDTFSDPGNGYLIDDTCVFGMEVFVVKNSFKEECLSMMREPIKYYHTWKVTDFSSLVDDKYVSKSFGCYKWYISLYPNGNGEGNGHSISIFLNVSCSSIPHDKKLFVKFLLRVKDQMNRNHIVHEGDYLYAPSNIYNSSGWRDFLSLAKLKDSKKGYLMDDTLIIEAEVTLFGLVITKS</sequence>
<proteinExistence type="predicted"/>
<feature type="domain" description="MATH" evidence="1">
    <location>
        <begin position="15"/>
        <end position="148"/>
    </location>
</feature>
<comment type="caution">
    <text evidence="2">The sequence shown here is derived from an EMBL/GenBank/DDBJ whole genome shotgun (WGS) entry which is preliminary data.</text>
</comment>
<keyword evidence="3" id="KW-1185">Reference proteome</keyword>
<dbReference type="PANTHER" id="PTHR46162">
    <property type="entry name" value="TRAF-LIKE FAMILY PROTEIN"/>
    <property type="match status" value="1"/>
</dbReference>
<reference evidence="2" key="1">
    <citation type="journal article" date="2023" name="Plant J.">
        <title>Genome sequences and population genomics provide insights into the demographic history, inbreeding, and mutation load of two 'living fossil' tree species of Dipteronia.</title>
        <authorList>
            <person name="Feng Y."/>
            <person name="Comes H.P."/>
            <person name="Chen J."/>
            <person name="Zhu S."/>
            <person name="Lu R."/>
            <person name="Zhang X."/>
            <person name="Li P."/>
            <person name="Qiu J."/>
            <person name="Olsen K.M."/>
            <person name="Qiu Y."/>
        </authorList>
    </citation>
    <scope>NUCLEOTIDE SEQUENCE</scope>
    <source>
        <strain evidence="2">NBL</strain>
    </source>
</reference>
<accession>A0AAE0AMA2</accession>
<dbReference type="PANTHER" id="PTHR46162:SF9">
    <property type="entry name" value="MATH DOMAIN-CONTAINING PROTEIN"/>
    <property type="match status" value="1"/>
</dbReference>
<evidence type="ECO:0000313" key="3">
    <source>
        <dbReference type="Proteomes" id="UP001281410"/>
    </source>
</evidence>